<dbReference type="PRINTS" id="PR00080">
    <property type="entry name" value="SDRFAMILY"/>
</dbReference>
<dbReference type="Pfam" id="PF13561">
    <property type="entry name" value="adh_short_C2"/>
    <property type="match status" value="1"/>
</dbReference>
<keyword evidence="5" id="KW-1185">Reference proteome</keyword>
<dbReference type="SUPFAM" id="SSF51735">
    <property type="entry name" value="NAD(P)-binding Rossmann-fold domains"/>
    <property type="match status" value="1"/>
</dbReference>
<accession>A0A9P8UWB3</accession>
<dbReference type="GeneID" id="70128002"/>
<evidence type="ECO:0000256" key="3">
    <source>
        <dbReference type="ARBA" id="ARBA00023002"/>
    </source>
</evidence>
<dbReference type="PANTHER" id="PTHR42760:SF133">
    <property type="entry name" value="3-OXOACYL-[ACYL-CARRIER-PROTEIN] REDUCTASE"/>
    <property type="match status" value="1"/>
</dbReference>
<sequence>MNEYATYPSLRGRTVLITGGAEGIGAAAVELFCLQHSNVIFLDFSKSSAQKVVDRIKDIPEATQPTFKYCDVTDLDALKTCAEEVLEAQGTVDVLINNAGAAGARSRVPTLETTPESFDADVNVNLRHQFFLTQYIVPAMQKKKSGSIINLGSIIWRIPETSAPVYATVKAGIVGMTRVHSKEFGKDGIRVNSIMPGSIVTERQIREVLTEEYEAMTMAAQSLKRRVLPEDVARLMLFLAAEDSSAITGSSYVIDGGWVSDK</sequence>
<dbReference type="GO" id="GO:0016616">
    <property type="term" value="F:oxidoreductase activity, acting on the CH-OH group of donors, NAD or NADP as acceptor"/>
    <property type="evidence" value="ECO:0007669"/>
    <property type="project" value="TreeGrafter"/>
</dbReference>
<comment type="caution">
    <text evidence="4">The sequence shown here is derived from an EMBL/GenBank/DDBJ whole genome shotgun (WGS) entry which is preliminary data.</text>
</comment>
<dbReference type="EMBL" id="JAGPXC010000001">
    <property type="protein sequence ID" value="KAH6659545.1"/>
    <property type="molecule type" value="Genomic_DNA"/>
</dbReference>
<protein>
    <submittedName>
        <fullName evidence="4">3-oxoacyl-reductase</fullName>
    </submittedName>
</protein>
<evidence type="ECO:0000256" key="1">
    <source>
        <dbReference type="ARBA" id="ARBA00006484"/>
    </source>
</evidence>
<comment type="similarity">
    <text evidence="1">Belongs to the short-chain dehydrogenases/reductases (SDR) family.</text>
</comment>
<dbReference type="Gene3D" id="3.40.50.720">
    <property type="entry name" value="NAD(P)-binding Rossmann-like Domain"/>
    <property type="match status" value="1"/>
</dbReference>
<reference evidence="4" key="1">
    <citation type="journal article" date="2021" name="Nat. Commun.">
        <title>Genetic determinants of endophytism in the Arabidopsis root mycobiome.</title>
        <authorList>
            <person name="Mesny F."/>
            <person name="Miyauchi S."/>
            <person name="Thiergart T."/>
            <person name="Pickel B."/>
            <person name="Atanasova L."/>
            <person name="Karlsson M."/>
            <person name="Huettel B."/>
            <person name="Barry K.W."/>
            <person name="Haridas S."/>
            <person name="Chen C."/>
            <person name="Bauer D."/>
            <person name="Andreopoulos W."/>
            <person name="Pangilinan J."/>
            <person name="LaButti K."/>
            <person name="Riley R."/>
            <person name="Lipzen A."/>
            <person name="Clum A."/>
            <person name="Drula E."/>
            <person name="Henrissat B."/>
            <person name="Kohler A."/>
            <person name="Grigoriev I.V."/>
            <person name="Martin F.M."/>
            <person name="Hacquard S."/>
        </authorList>
    </citation>
    <scope>NUCLEOTIDE SEQUENCE</scope>
    <source>
        <strain evidence="4">MPI-SDFR-AT-0073</strain>
    </source>
</reference>
<dbReference type="RefSeq" id="XP_045963676.1">
    <property type="nucleotide sequence ID" value="XM_046099110.1"/>
</dbReference>
<dbReference type="PRINTS" id="PR00081">
    <property type="entry name" value="GDHRDH"/>
</dbReference>
<dbReference type="CDD" id="cd05233">
    <property type="entry name" value="SDR_c"/>
    <property type="match status" value="1"/>
</dbReference>
<evidence type="ECO:0000313" key="5">
    <source>
        <dbReference type="Proteomes" id="UP000758603"/>
    </source>
</evidence>
<name>A0A9P8UWB3_9PEZI</name>
<gene>
    <name evidence="4" type="ORF">BKA67DRAFT_529691</name>
</gene>
<keyword evidence="2" id="KW-0521">NADP</keyword>
<proteinExistence type="inferred from homology"/>
<dbReference type="Proteomes" id="UP000758603">
    <property type="component" value="Unassembled WGS sequence"/>
</dbReference>
<dbReference type="AlphaFoldDB" id="A0A9P8UWB3"/>
<dbReference type="InterPro" id="IPR002347">
    <property type="entry name" value="SDR_fam"/>
</dbReference>
<keyword evidence="3" id="KW-0560">Oxidoreductase</keyword>
<evidence type="ECO:0000313" key="4">
    <source>
        <dbReference type="EMBL" id="KAH6659545.1"/>
    </source>
</evidence>
<organism evidence="4 5">
    <name type="scientific">Truncatella angustata</name>
    <dbReference type="NCBI Taxonomy" id="152316"/>
    <lineage>
        <taxon>Eukaryota</taxon>
        <taxon>Fungi</taxon>
        <taxon>Dikarya</taxon>
        <taxon>Ascomycota</taxon>
        <taxon>Pezizomycotina</taxon>
        <taxon>Sordariomycetes</taxon>
        <taxon>Xylariomycetidae</taxon>
        <taxon>Amphisphaeriales</taxon>
        <taxon>Sporocadaceae</taxon>
        <taxon>Truncatella</taxon>
    </lineage>
</organism>
<dbReference type="OrthoDB" id="47007at2759"/>
<dbReference type="InterPro" id="IPR036291">
    <property type="entry name" value="NAD(P)-bd_dom_sf"/>
</dbReference>
<dbReference type="PANTHER" id="PTHR42760">
    <property type="entry name" value="SHORT-CHAIN DEHYDROGENASES/REDUCTASES FAMILY MEMBER"/>
    <property type="match status" value="1"/>
</dbReference>
<dbReference type="FunFam" id="3.40.50.720:FF:000084">
    <property type="entry name" value="Short-chain dehydrogenase reductase"/>
    <property type="match status" value="1"/>
</dbReference>
<evidence type="ECO:0000256" key="2">
    <source>
        <dbReference type="ARBA" id="ARBA00022857"/>
    </source>
</evidence>